<reference evidence="3 4" key="1">
    <citation type="submission" date="2023-04" db="EMBL/GenBank/DDBJ databases">
        <title>Genome of Basidiobolus ranarum AG-B5.</title>
        <authorList>
            <person name="Stajich J.E."/>
            <person name="Carter-House D."/>
            <person name="Gryganskyi A."/>
        </authorList>
    </citation>
    <scope>NUCLEOTIDE SEQUENCE [LARGE SCALE GENOMIC DNA]</scope>
    <source>
        <strain evidence="3 4">AG-B5</strain>
    </source>
</reference>
<feature type="signal peptide" evidence="2">
    <location>
        <begin position="1"/>
        <end position="19"/>
    </location>
</feature>
<accession>A0ABR2WUL3</accession>
<dbReference type="Proteomes" id="UP001479436">
    <property type="component" value="Unassembled WGS sequence"/>
</dbReference>
<name>A0ABR2WUL3_9FUNG</name>
<proteinExistence type="predicted"/>
<evidence type="ECO:0000256" key="1">
    <source>
        <dbReference type="SAM" id="Phobius"/>
    </source>
</evidence>
<protein>
    <submittedName>
        <fullName evidence="3">Uncharacterized protein</fullName>
    </submittedName>
</protein>
<keyword evidence="4" id="KW-1185">Reference proteome</keyword>
<keyword evidence="1" id="KW-1133">Transmembrane helix</keyword>
<organism evidence="3 4">
    <name type="scientific">Basidiobolus ranarum</name>
    <dbReference type="NCBI Taxonomy" id="34480"/>
    <lineage>
        <taxon>Eukaryota</taxon>
        <taxon>Fungi</taxon>
        <taxon>Fungi incertae sedis</taxon>
        <taxon>Zoopagomycota</taxon>
        <taxon>Entomophthoromycotina</taxon>
        <taxon>Basidiobolomycetes</taxon>
        <taxon>Basidiobolales</taxon>
        <taxon>Basidiobolaceae</taxon>
        <taxon>Basidiobolus</taxon>
    </lineage>
</organism>
<feature type="chain" id="PRO_5046974027" evidence="2">
    <location>
        <begin position="20"/>
        <end position="190"/>
    </location>
</feature>
<feature type="transmembrane region" description="Helical" evidence="1">
    <location>
        <begin position="152"/>
        <end position="170"/>
    </location>
</feature>
<dbReference type="EMBL" id="JASJQH010000311">
    <property type="protein sequence ID" value="KAK9765137.1"/>
    <property type="molecule type" value="Genomic_DNA"/>
</dbReference>
<keyword evidence="2" id="KW-0732">Signal</keyword>
<keyword evidence="1" id="KW-0812">Transmembrane</keyword>
<keyword evidence="1" id="KW-0472">Membrane</keyword>
<evidence type="ECO:0000256" key="2">
    <source>
        <dbReference type="SAM" id="SignalP"/>
    </source>
</evidence>
<sequence length="190" mass="21553">MARLLIFTLACIAASSVHCIPSASPGNPYTPENYPGLIVNEGRMNAICHHGDITFLAETSSECPMDVGCYALDRDRRYIERDLADLKKNGNEVWPQSSEGGFPHRVNPKYTNLKDWPNKGKLFLLNANIRCLLSKIVQLHKHMPSIYKMLELYVQVIMTCFSITFFIYLVSRSHRVYSLIHVHRISAVVG</sequence>
<gene>
    <name evidence="3" type="ORF">K7432_006769</name>
</gene>
<comment type="caution">
    <text evidence="3">The sequence shown here is derived from an EMBL/GenBank/DDBJ whole genome shotgun (WGS) entry which is preliminary data.</text>
</comment>
<evidence type="ECO:0000313" key="4">
    <source>
        <dbReference type="Proteomes" id="UP001479436"/>
    </source>
</evidence>
<evidence type="ECO:0000313" key="3">
    <source>
        <dbReference type="EMBL" id="KAK9765137.1"/>
    </source>
</evidence>